<dbReference type="PANTHER" id="PTHR42208:SF1">
    <property type="entry name" value="HEAVY METAL TRANSPORTER"/>
    <property type="match status" value="1"/>
</dbReference>
<gene>
    <name evidence="3" type="ORF">Poly30_55950</name>
</gene>
<protein>
    <recommendedName>
        <fullName evidence="2">Urease accessory protein UreH-like transmembrane domain-containing protein</fullName>
    </recommendedName>
</protein>
<dbReference type="RefSeq" id="WP_145205506.1">
    <property type="nucleotide sequence ID" value="NZ_CP036434.1"/>
</dbReference>
<evidence type="ECO:0000259" key="2">
    <source>
        <dbReference type="Pfam" id="PF13386"/>
    </source>
</evidence>
<dbReference type="EMBL" id="CP036434">
    <property type="protein sequence ID" value="QDV10034.1"/>
    <property type="molecule type" value="Genomic_DNA"/>
</dbReference>
<keyword evidence="1" id="KW-0812">Transmembrane</keyword>
<dbReference type="InterPro" id="IPR039447">
    <property type="entry name" value="UreH-like_TM_dom"/>
</dbReference>
<keyword evidence="1" id="KW-0472">Membrane</keyword>
<feature type="transmembrane region" description="Helical" evidence="1">
    <location>
        <begin position="204"/>
        <end position="221"/>
    </location>
</feature>
<evidence type="ECO:0000313" key="4">
    <source>
        <dbReference type="Proteomes" id="UP000320390"/>
    </source>
</evidence>
<keyword evidence="4" id="KW-1185">Reference proteome</keyword>
<dbReference type="PANTHER" id="PTHR42208">
    <property type="entry name" value="HEAVY METAL TRANSPORTER-RELATED"/>
    <property type="match status" value="1"/>
</dbReference>
<sequence>MELAWPAIFAASLVGSMHCAGMCGPLMAVVMAKPQGSGASGSEGSARLLGYYHGARGVAYAVLGAAAGAAGQLADLAGVLAGLQPIAATLAAATLVLTGVLIGLRHLGASVPHVRLPKAFLTRVQALQRRAFRLPPAARALAIGACTALLPCGWLYAFATLAAGTASPLLGALVMVAFWAGSVPILSAVGLGVRGAGGLMSPKLRPAFSVVLIAVGAWAILGRAQLDAGFLVAHAADERAESLEEGTVLPSAGEPMPCCSGVSASSRDQ</sequence>
<reference evidence="3 4" key="1">
    <citation type="submission" date="2019-02" db="EMBL/GenBank/DDBJ databases">
        <title>Deep-cultivation of Planctomycetes and their phenomic and genomic characterization uncovers novel biology.</title>
        <authorList>
            <person name="Wiegand S."/>
            <person name="Jogler M."/>
            <person name="Boedeker C."/>
            <person name="Pinto D."/>
            <person name="Vollmers J."/>
            <person name="Rivas-Marin E."/>
            <person name="Kohn T."/>
            <person name="Peeters S.H."/>
            <person name="Heuer A."/>
            <person name="Rast P."/>
            <person name="Oberbeckmann S."/>
            <person name="Bunk B."/>
            <person name="Jeske O."/>
            <person name="Meyerdierks A."/>
            <person name="Storesund J.E."/>
            <person name="Kallscheuer N."/>
            <person name="Luecker S."/>
            <person name="Lage O.M."/>
            <person name="Pohl T."/>
            <person name="Merkel B.J."/>
            <person name="Hornburger P."/>
            <person name="Mueller R.-W."/>
            <person name="Bruemmer F."/>
            <person name="Labrenz M."/>
            <person name="Spormann A.M."/>
            <person name="Op den Camp H."/>
            <person name="Overmann J."/>
            <person name="Amann R."/>
            <person name="Jetten M.S.M."/>
            <person name="Mascher T."/>
            <person name="Medema M.H."/>
            <person name="Devos D.P."/>
            <person name="Kaster A.-K."/>
            <person name="Ovreas L."/>
            <person name="Rohde M."/>
            <person name="Galperin M.Y."/>
            <person name="Jogler C."/>
        </authorList>
    </citation>
    <scope>NUCLEOTIDE SEQUENCE [LARGE SCALE GENOMIC DNA]</scope>
    <source>
        <strain evidence="3 4">Poly30</strain>
    </source>
</reference>
<dbReference type="AlphaFoldDB" id="A0A518F130"/>
<dbReference type="Proteomes" id="UP000320390">
    <property type="component" value="Chromosome"/>
</dbReference>
<dbReference type="OrthoDB" id="9800141at2"/>
<evidence type="ECO:0000313" key="3">
    <source>
        <dbReference type="EMBL" id="QDV10034.1"/>
    </source>
</evidence>
<proteinExistence type="predicted"/>
<organism evidence="3 4">
    <name type="scientific">Saltatorellus ferox</name>
    <dbReference type="NCBI Taxonomy" id="2528018"/>
    <lineage>
        <taxon>Bacteria</taxon>
        <taxon>Pseudomonadati</taxon>
        <taxon>Planctomycetota</taxon>
        <taxon>Planctomycetia</taxon>
        <taxon>Planctomycetia incertae sedis</taxon>
        <taxon>Saltatorellus</taxon>
    </lineage>
</organism>
<feature type="transmembrane region" description="Helical" evidence="1">
    <location>
        <begin position="86"/>
        <end position="108"/>
    </location>
</feature>
<dbReference type="Pfam" id="PF13386">
    <property type="entry name" value="DsbD_2"/>
    <property type="match status" value="1"/>
</dbReference>
<name>A0A518F130_9BACT</name>
<evidence type="ECO:0000256" key="1">
    <source>
        <dbReference type="SAM" id="Phobius"/>
    </source>
</evidence>
<feature type="transmembrane region" description="Helical" evidence="1">
    <location>
        <begin position="169"/>
        <end position="192"/>
    </location>
</feature>
<feature type="transmembrane region" description="Helical" evidence="1">
    <location>
        <begin position="137"/>
        <end position="157"/>
    </location>
</feature>
<feature type="domain" description="Urease accessory protein UreH-like transmembrane" evidence="2">
    <location>
        <begin position="7"/>
        <end position="218"/>
    </location>
</feature>
<accession>A0A518F130</accession>
<keyword evidence="1" id="KW-1133">Transmembrane helix</keyword>